<dbReference type="GeneID" id="81363660"/>
<proteinExistence type="predicted"/>
<dbReference type="EMBL" id="JAPZBU010000001">
    <property type="protein sequence ID" value="KAJ5414935.1"/>
    <property type="molecule type" value="Genomic_DNA"/>
</dbReference>
<evidence type="ECO:0000313" key="2">
    <source>
        <dbReference type="EMBL" id="KAJ5414935.1"/>
    </source>
</evidence>
<dbReference type="AlphaFoldDB" id="A0A9X0BF86"/>
<reference evidence="2" key="2">
    <citation type="journal article" date="2023" name="IMA Fungus">
        <title>Comparative genomic study of the Penicillium genus elucidates a diverse pangenome and 15 lateral gene transfer events.</title>
        <authorList>
            <person name="Petersen C."/>
            <person name="Sorensen T."/>
            <person name="Nielsen M.R."/>
            <person name="Sondergaard T.E."/>
            <person name="Sorensen J.L."/>
            <person name="Fitzpatrick D.A."/>
            <person name="Frisvad J.C."/>
            <person name="Nielsen K.L."/>
        </authorList>
    </citation>
    <scope>NUCLEOTIDE SEQUENCE</scope>
    <source>
        <strain evidence="2">IBT 29677</strain>
    </source>
</reference>
<reference evidence="2" key="1">
    <citation type="submission" date="2022-12" db="EMBL/GenBank/DDBJ databases">
        <authorList>
            <person name="Petersen C."/>
        </authorList>
    </citation>
    <scope>NUCLEOTIDE SEQUENCE</scope>
    <source>
        <strain evidence="2">IBT 29677</strain>
    </source>
</reference>
<dbReference type="GO" id="GO:0071949">
    <property type="term" value="F:FAD binding"/>
    <property type="evidence" value="ECO:0007669"/>
    <property type="project" value="InterPro"/>
</dbReference>
<accession>A0A9X0BF86</accession>
<keyword evidence="1" id="KW-0732">Signal</keyword>
<keyword evidence="3" id="KW-1185">Reference proteome</keyword>
<gene>
    <name evidence="2" type="ORF">N7509_000033</name>
</gene>
<dbReference type="Gene3D" id="3.50.50.60">
    <property type="entry name" value="FAD/NAD(P)-binding domain"/>
    <property type="match status" value="1"/>
</dbReference>
<dbReference type="GO" id="GO:0050151">
    <property type="term" value="F:oleate hydratase activity"/>
    <property type="evidence" value="ECO:0007669"/>
    <property type="project" value="InterPro"/>
</dbReference>
<feature type="signal peptide" evidence="1">
    <location>
        <begin position="1"/>
        <end position="24"/>
    </location>
</feature>
<dbReference type="PANTHER" id="PTHR37417:SF2">
    <property type="entry name" value="67 KDA MYOSIN-CROSS-REACTIVE ANTIGEN FAMILY PROTEIN (AFU_ORTHOLOGUE AFUA_5G09970)"/>
    <property type="match status" value="1"/>
</dbReference>
<dbReference type="GO" id="GO:0006631">
    <property type="term" value="P:fatty acid metabolic process"/>
    <property type="evidence" value="ECO:0007669"/>
    <property type="project" value="InterPro"/>
</dbReference>
<evidence type="ECO:0000256" key="1">
    <source>
        <dbReference type="SAM" id="SignalP"/>
    </source>
</evidence>
<dbReference type="Pfam" id="PF06100">
    <property type="entry name" value="MCRA"/>
    <property type="match status" value="1"/>
</dbReference>
<evidence type="ECO:0000313" key="3">
    <source>
        <dbReference type="Proteomes" id="UP001147747"/>
    </source>
</evidence>
<comment type="caution">
    <text evidence="2">The sequence shown here is derived from an EMBL/GenBank/DDBJ whole genome shotgun (WGS) entry which is preliminary data.</text>
</comment>
<organism evidence="2 3">
    <name type="scientific">Penicillium cosmopolitanum</name>
    <dbReference type="NCBI Taxonomy" id="1131564"/>
    <lineage>
        <taxon>Eukaryota</taxon>
        <taxon>Fungi</taxon>
        <taxon>Dikarya</taxon>
        <taxon>Ascomycota</taxon>
        <taxon>Pezizomycotina</taxon>
        <taxon>Eurotiomycetes</taxon>
        <taxon>Eurotiomycetidae</taxon>
        <taxon>Eurotiales</taxon>
        <taxon>Aspergillaceae</taxon>
        <taxon>Penicillium</taxon>
    </lineage>
</organism>
<dbReference type="InterPro" id="IPR036188">
    <property type="entry name" value="FAD/NAD-bd_sf"/>
</dbReference>
<dbReference type="InterPro" id="IPR010354">
    <property type="entry name" value="Oleate_hydratase"/>
</dbReference>
<protein>
    <submittedName>
        <fullName evidence="2">67 kDa myosin-cross-reactive antigen family protein</fullName>
    </submittedName>
</protein>
<feature type="chain" id="PRO_5040897184" evidence="1">
    <location>
        <begin position="25"/>
        <end position="143"/>
    </location>
</feature>
<dbReference type="PANTHER" id="PTHR37417">
    <property type="entry name" value="67 KDA MYOSIN-CROSS-REACTIVE ANTIGEN FAMILY PROTEIN (AFU_ORTHOLOGUE AFUA_5G09970)"/>
    <property type="match status" value="1"/>
</dbReference>
<name>A0A9X0BF86_9EURO</name>
<dbReference type="RefSeq" id="XP_056494781.1">
    <property type="nucleotide sequence ID" value="XM_056624680.1"/>
</dbReference>
<dbReference type="Proteomes" id="UP001147747">
    <property type="component" value="Unassembled WGS sequence"/>
</dbReference>
<sequence>MFQESVWGLPAVAHALGFLNIVSGQNAVQEGAEKIDGSGVDYVSDVNGRLGLVNASRHKSITTTGETFVTINEFIIMTRKNLSDEDRNQRELGNVNVWVLGSSIGSLASAVFLIRDAKIPAPQIHLLESREHQQMDCPPQVMR</sequence>